<sequence>MQEHDRQAKAGKTMSKEDVIKIFEAHRNQWDKIQTLGSLIWEDFPWPMFKRPKGPDDLTSPGITAYMLSSIHPQDRATKERIKDNIRRWHPDRFNSQLLPKVKENERDRVAEGSGTVARILNDLLRMHSQDTF</sequence>
<evidence type="ECO:0000313" key="8">
    <source>
        <dbReference type="Proteomes" id="UP001194468"/>
    </source>
</evidence>
<reference evidence="6" key="1">
    <citation type="submission" date="2019-10" db="EMBL/GenBank/DDBJ databases">
        <authorList>
            <consortium name="DOE Joint Genome Institute"/>
            <person name="Kuo A."/>
            <person name="Miyauchi S."/>
            <person name="Kiss E."/>
            <person name="Drula E."/>
            <person name="Kohler A."/>
            <person name="Sanchez-Garcia M."/>
            <person name="Andreopoulos B."/>
            <person name="Barry K.W."/>
            <person name="Bonito G."/>
            <person name="Buee M."/>
            <person name="Carver A."/>
            <person name="Chen C."/>
            <person name="Cichocki N."/>
            <person name="Clum A."/>
            <person name="Culley D."/>
            <person name="Crous P.W."/>
            <person name="Fauchery L."/>
            <person name="Girlanda M."/>
            <person name="Hayes R."/>
            <person name="Keri Z."/>
            <person name="LaButti K."/>
            <person name="Lipzen A."/>
            <person name="Lombard V."/>
            <person name="Magnuson J."/>
            <person name="Maillard F."/>
            <person name="Morin E."/>
            <person name="Murat C."/>
            <person name="Nolan M."/>
            <person name="Ohm R."/>
            <person name="Pangilinan J."/>
            <person name="Pereira M."/>
            <person name="Perotto S."/>
            <person name="Peter M."/>
            <person name="Riley R."/>
            <person name="Sitrit Y."/>
            <person name="Stielow B."/>
            <person name="Szollosi G."/>
            <person name="Zifcakova L."/>
            <person name="Stursova M."/>
            <person name="Spatafora J.W."/>
            <person name="Tedersoo L."/>
            <person name="Vaario L.-M."/>
            <person name="Yamada A."/>
            <person name="Yan M."/>
            <person name="Wang P."/>
            <person name="Xu J."/>
            <person name="Bruns T."/>
            <person name="Baldrian P."/>
            <person name="Vilgalys R."/>
            <person name="Henrissat B."/>
            <person name="Grigoriev I.V."/>
            <person name="Hibbett D."/>
            <person name="Nagy L.G."/>
            <person name="Martin F.M."/>
        </authorList>
    </citation>
    <scope>NUCLEOTIDE SEQUENCE</scope>
    <source>
        <strain evidence="6">BED1</strain>
    </source>
</reference>
<dbReference type="GO" id="GO:0005634">
    <property type="term" value="C:nucleus"/>
    <property type="evidence" value="ECO:0007669"/>
    <property type="project" value="UniProtKB-SubCell"/>
</dbReference>
<evidence type="ECO:0000256" key="1">
    <source>
        <dbReference type="ARBA" id="ARBA00004123"/>
    </source>
</evidence>
<dbReference type="AlphaFoldDB" id="A0AAD4G6V5"/>
<evidence type="ECO:0000256" key="3">
    <source>
        <dbReference type="ARBA" id="ARBA00022737"/>
    </source>
</evidence>
<reference evidence="6" key="2">
    <citation type="journal article" date="2020" name="Nat. Commun.">
        <title>Large-scale genome sequencing of mycorrhizal fungi provides insights into the early evolution of symbiotic traits.</title>
        <authorList>
            <person name="Miyauchi S."/>
            <person name="Kiss E."/>
            <person name="Kuo A."/>
            <person name="Drula E."/>
            <person name="Kohler A."/>
            <person name="Sanchez-Garcia M."/>
            <person name="Morin E."/>
            <person name="Andreopoulos B."/>
            <person name="Barry K.W."/>
            <person name="Bonito G."/>
            <person name="Buee M."/>
            <person name="Carver A."/>
            <person name="Chen C."/>
            <person name="Cichocki N."/>
            <person name="Clum A."/>
            <person name="Culley D."/>
            <person name="Crous P.W."/>
            <person name="Fauchery L."/>
            <person name="Girlanda M."/>
            <person name="Hayes R.D."/>
            <person name="Keri Z."/>
            <person name="LaButti K."/>
            <person name="Lipzen A."/>
            <person name="Lombard V."/>
            <person name="Magnuson J."/>
            <person name="Maillard F."/>
            <person name="Murat C."/>
            <person name="Nolan M."/>
            <person name="Ohm R.A."/>
            <person name="Pangilinan J."/>
            <person name="Pereira M.F."/>
            <person name="Perotto S."/>
            <person name="Peter M."/>
            <person name="Pfister S."/>
            <person name="Riley R."/>
            <person name="Sitrit Y."/>
            <person name="Stielow J.B."/>
            <person name="Szollosi G."/>
            <person name="Zifcakova L."/>
            <person name="Stursova M."/>
            <person name="Spatafora J.W."/>
            <person name="Tedersoo L."/>
            <person name="Vaario L.M."/>
            <person name="Yamada A."/>
            <person name="Yan M."/>
            <person name="Wang P."/>
            <person name="Xu J."/>
            <person name="Bruns T."/>
            <person name="Baldrian P."/>
            <person name="Vilgalys R."/>
            <person name="Dunand C."/>
            <person name="Henrissat B."/>
            <person name="Grigoriev I.V."/>
            <person name="Hibbett D."/>
            <person name="Nagy L.G."/>
            <person name="Martin F.M."/>
        </authorList>
    </citation>
    <scope>NUCLEOTIDE SEQUENCE</scope>
    <source>
        <strain evidence="6">BED1</strain>
    </source>
</reference>
<dbReference type="PANTHER" id="PTHR15263">
    <property type="entry name" value="I-KAPPA-B-LIKE PROTEIN IKBL"/>
    <property type="match status" value="1"/>
</dbReference>
<evidence type="ECO:0000313" key="6">
    <source>
        <dbReference type="EMBL" id="KAF8423495.1"/>
    </source>
</evidence>
<evidence type="ECO:0000256" key="5">
    <source>
        <dbReference type="ARBA" id="ARBA00023242"/>
    </source>
</evidence>
<evidence type="ECO:0000256" key="4">
    <source>
        <dbReference type="ARBA" id="ARBA00023043"/>
    </source>
</evidence>
<dbReference type="PANTHER" id="PTHR15263:SF1">
    <property type="entry name" value="NF-KAPPA-B INHIBITOR-LIKE PROTEIN 1"/>
    <property type="match status" value="1"/>
</dbReference>
<gene>
    <name evidence="7" type="ORF">L210DRAFT_3552800</name>
    <name evidence="6" type="ORF">L210DRAFT_3569762</name>
</gene>
<proteinExistence type="predicted"/>
<dbReference type="Proteomes" id="UP001194468">
    <property type="component" value="Unassembled WGS sequence"/>
</dbReference>
<evidence type="ECO:0000256" key="2">
    <source>
        <dbReference type="ARBA" id="ARBA00022553"/>
    </source>
</evidence>
<accession>A0AAD4G6V5</accession>
<dbReference type="EMBL" id="WHUW01000114">
    <property type="protein sequence ID" value="KAF8423495.1"/>
    <property type="molecule type" value="Genomic_DNA"/>
</dbReference>
<comment type="subcellular location">
    <subcellularLocation>
        <location evidence="1">Nucleus</location>
    </subcellularLocation>
</comment>
<keyword evidence="2" id="KW-0597">Phosphoprotein</keyword>
<dbReference type="GO" id="GO:0043124">
    <property type="term" value="P:negative regulation of canonical NF-kappaB signal transduction"/>
    <property type="evidence" value="ECO:0007669"/>
    <property type="project" value="InterPro"/>
</dbReference>
<keyword evidence="8" id="KW-1185">Reference proteome</keyword>
<organism evidence="6 8">
    <name type="scientific">Boletus edulis BED1</name>
    <dbReference type="NCBI Taxonomy" id="1328754"/>
    <lineage>
        <taxon>Eukaryota</taxon>
        <taxon>Fungi</taxon>
        <taxon>Dikarya</taxon>
        <taxon>Basidiomycota</taxon>
        <taxon>Agaricomycotina</taxon>
        <taxon>Agaricomycetes</taxon>
        <taxon>Agaricomycetidae</taxon>
        <taxon>Boletales</taxon>
        <taxon>Boletineae</taxon>
        <taxon>Boletaceae</taxon>
        <taxon>Boletoideae</taxon>
        <taxon>Boletus</taxon>
    </lineage>
</organism>
<dbReference type="InterPro" id="IPR038753">
    <property type="entry name" value="NFKBIL1"/>
</dbReference>
<evidence type="ECO:0000313" key="7">
    <source>
        <dbReference type="EMBL" id="KAF8434851.1"/>
    </source>
</evidence>
<keyword evidence="4" id="KW-0040">ANK repeat</keyword>
<keyword evidence="3" id="KW-0677">Repeat</keyword>
<dbReference type="EMBL" id="WHUW01000027">
    <property type="protein sequence ID" value="KAF8434851.1"/>
    <property type="molecule type" value="Genomic_DNA"/>
</dbReference>
<keyword evidence="5" id="KW-0539">Nucleus</keyword>
<protein>
    <submittedName>
        <fullName evidence="6">Uncharacterized protein</fullName>
    </submittedName>
</protein>
<name>A0AAD4G6V5_BOLED</name>
<comment type="caution">
    <text evidence="6">The sequence shown here is derived from an EMBL/GenBank/DDBJ whole genome shotgun (WGS) entry which is preliminary data.</text>
</comment>